<dbReference type="InterPro" id="IPR011542">
    <property type="entry name" value="SUF_FeS_clus_asmbl_SufD"/>
</dbReference>
<name>A0A9X2FSS2_9RHOB</name>
<gene>
    <name evidence="2" type="primary">sufD</name>
    <name evidence="2" type="ORF">NHG85_04135</name>
</gene>
<sequence length="427" mass="47044">MALAQAKSDATEARLSGLSIPEGGAAWAREARHDALNRLQGMGLPYRRDEYWRFTNPAEFLTQETPRAEIALDAPGFEETDVLRVVFIDGVFDAEASDALEQDGLEIERFADAVTKDIHWVKGLLGVLETAGQNRVDRPLAIFNTAFAEDGLVLRATGKVSKPVHVEYRRSEETAEAVLRHMVRVEDGAELTLLESGVGASRLNTGMEVDIADNGAFHHVRMQGRDHERRAATHVFARLGQESTFKSFTLSLNGMMTRNEVIITLKGDDAVAHVAGAALGDGRDFHHDDTVFVTHDAVNCESRQVFKKVLRNGATGVFQGKILVEPDAQKTDGYQISQSLLLDEDANFLAKPELEIYADDVQCSHGSTSGAIDETALFYLKSRGIPEDKAQDLLVLAFVAEALAEIEDEGLAETLREQLASWLERRR</sequence>
<dbReference type="GO" id="GO:0016226">
    <property type="term" value="P:iron-sulfur cluster assembly"/>
    <property type="evidence" value="ECO:0007669"/>
    <property type="project" value="InterPro"/>
</dbReference>
<comment type="caution">
    <text evidence="2">The sequence shown here is derived from an EMBL/GenBank/DDBJ whole genome shotgun (WGS) entry which is preliminary data.</text>
</comment>
<accession>A0A9X2FSS2</accession>
<evidence type="ECO:0000313" key="3">
    <source>
        <dbReference type="Proteomes" id="UP001139477"/>
    </source>
</evidence>
<dbReference type="SUPFAM" id="SSF101960">
    <property type="entry name" value="Stabilizer of iron transporter SufD"/>
    <property type="match status" value="1"/>
</dbReference>
<reference evidence="2" key="1">
    <citation type="submission" date="2022-06" db="EMBL/GenBank/DDBJ databases">
        <title>Limimaricola sediminis sp. nov., isolated from an intertidal sediment.</title>
        <authorList>
            <person name="Shao X."/>
        </authorList>
    </citation>
    <scope>NUCLEOTIDE SEQUENCE</scope>
    <source>
        <strain evidence="2">ASW11-118</strain>
    </source>
</reference>
<keyword evidence="3" id="KW-1185">Reference proteome</keyword>
<dbReference type="PANTHER" id="PTHR43575">
    <property type="entry name" value="PROTEIN ABCI7, CHLOROPLASTIC"/>
    <property type="match status" value="1"/>
</dbReference>
<evidence type="ECO:0000259" key="1">
    <source>
        <dbReference type="Pfam" id="PF01458"/>
    </source>
</evidence>
<dbReference type="InterPro" id="IPR055346">
    <property type="entry name" value="Fe-S_cluster_assembly_SufBD"/>
</dbReference>
<dbReference type="PANTHER" id="PTHR43575:SF1">
    <property type="entry name" value="PROTEIN ABCI7, CHLOROPLASTIC"/>
    <property type="match status" value="1"/>
</dbReference>
<protein>
    <submittedName>
        <fullName evidence="2">Fe-S cluster assembly protein SufD</fullName>
    </submittedName>
</protein>
<dbReference type="NCBIfam" id="TIGR01981">
    <property type="entry name" value="sufD"/>
    <property type="match status" value="1"/>
</dbReference>
<organism evidence="2 3">
    <name type="scientific">Limimaricola litoreus</name>
    <dbReference type="NCBI Taxonomy" id="2955316"/>
    <lineage>
        <taxon>Bacteria</taxon>
        <taxon>Pseudomonadati</taxon>
        <taxon>Pseudomonadota</taxon>
        <taxon>Alphaproteobacteria</taxon>
        <taxon>Rhodobacterales</taxon>
        <taxon>Paracoccaceae</taxon>
        <taxon>Limimaricola</taxon>
    </lineage>
</organism>
<dbReference type="InterPro" id="IPR000825">
    <property type="entry name" value="SUF_FeS_clus_asmbl_SufBD_core"/>
</dbReference>
<proteinExistence type="predicted"/>
<dbReference type="Pfam" id="PF01458">
    <property type="entry name" value="SUFBD_core"/>
    <property type="match status" value="1"/>
</dbReference>
<dbReference type="InterPro" id="IPR037284">
    <property type="entry name" value="SUF_FeS_clus_asmbl_SufBD_sf"/>
</dbReference>
<dbReference type="EMBL" id="JAMYXC010000049">
    <property type="protein sequence ID" value="MCP1167721.1"/>
    <property type="molecule type" value="Genomic_DNA"/>
</dbReference>
<feature type="domain" description="SUF system FeS cluster assembly SufBD core" evidence="1">
    <location>
        <begin position="175"/>
        <end position="398"/>
    </location>
</feature>
<evidence type="ECO:0000313" key="2">
    <source>
        <dbReference type="EMBL" id="MCP1167721.1"/>
    </source>
</evidence>
<dbReference type="AlphaFoldDB" id="A0A9X2FSS2"/>
<dbReference type="RefSeq" id="WP_253330084.1">
    <property type="nucleotide sequence ID" value="NZ_JAMYXC010000049.1"/>
</dbReference>
<dbReference type="Proteomes" id="UP001139477">
    <property type="component" value="Unassembled WGS sequence"/>
</dbReference>